<dbReference type="CDD" id="cd03058">
    <property type="entry name" value="GST_N_Tau"/>
    <property type="match status" value="1"/>
</dbReference>
<dbReference type="Pfam" id="PF02798">
    <property type="entry name" value="GST_N"/>
    <property type="match status" value="1"/>
</dbReference>
<evidence type="ECO:0000259" key="5">
    <source>
        <dbReference type="PROSITE" id="PS50404"/>
    </source>
</evidence>
<dbReference type="SFLD" id="SFLDG00358">
    <property type="entry name" value="Main_(cytGST)"/>
    <property type="match status" value="1"/>
</dbReference>
<feature type="region of interest" description="Disordered" evidence="4">
    <location>
        <begin position="474"/>
        <end position="493"/>
    </location>
</feature>
<dbReference type="PROSITE" id="PS50404">
    <property type="entry name" value="GST_NTER"/>
    <property type="match status" value="1"/>
</dbReference>
<dbReference type="Gramene" id="evm.model.02.1971">
    <property type="protein sequence ID" value="cds.evm.model.02.1971"/>
    <property type="gene ID" value="evm.TU.02.1971"/>
</dbReference>
<dbReference type="SUPFAM" id="SSF52833">
    <property type="entry name" value="Thioredoxin-like"/>
    <property type="match status" value="1"/>
</dbReference>
<dbReference type="InterPro" id="IPR025558">
    <property type="entry name" value="DUF4283"/>
</dbReference>
<dbReference type="EC" id="2.5.1.18" evidence="1"/>
<sequence>MADEVILLDFWPSMFGMRARIALTEKGVKYEYRDEDLRDKSPLLLKMNPIHKKIPVLIHNGKPVCESLVILQYIDEVWPGNSPLLSSDPYQRAQARFWADYIDKKVYDCGRKIWSTKGEEQEAAKKEYIEILKVLEAELGEKPYFGGDNFGFVDVALIGYYSWFSAYESYGNFSIEAECPKFITWAKRCLQRESVSKTLPDGKKMASSSNGDNLTKKWADICLEEEEEHEVLFDDDCIEEEDTSFDDRWCLVGRLLSRKVSDFQIFQNIMADLWKPGKGITIKILEQNRFLFQFYHEIDVQRIIDGSPWTYDRKQLLLERLKPGENPRMVALNFIEMWVQIHELRPGFKTEWAIREAAKYIGTYVSSDPNNFQGVWRDYLRVRVKINVTEPLKRRMKFRSRNGDWFYAYFKYERVPTFCFICGIMGHAEKLCNKVYDIPASHIVKPYSLEMKAPLRRQNFLTASPWLRSGKVDHREANQEANPPADATSTGMNAMPKSQHKLHVNHDPMITQSHDTRNQENSHNDHFVLVNDNSASYSNEELIEIADLKRKRLNMVFSSGAVECQFEGNVAEVDTNKDLTTDVTNSKNLHKVGLGFQAHKAL</sequence>
<dbReference type="PANTHER" id="PTHR11260:SF781">
    <property type="entry name" value="GLUTATHIONE S-TRANSFERASE U19"/>
    <property type="match status" value="1"/>
</dbReference>
<dbReference type="PANTHER" id="PTHR11260">
    <property type="entry name" value="GLUTATHIONE S-TRANSFERASE, GST, SUPERFAMILY, GST DOMAIN CONTAINING"/>
    <property type="match status" value="1"/>
</dbReference>
<name>A0A803NVU1_CANSA</name>
<dbReference type="SFLD" id="SFLDG01152">
    <property type="entry name" value="Main.3:_Omega-_and_Tau-like"/>
    <property type="match status" value="1"/>
</dbReference>
<dbReference type="EnsemblPlants" id="evm.model.02.1971">
    <property type="protein sequence ID" value="cds.evm.model.02.1971"/>
    <property type="gene ID" value="evm.TU.02.1971"/>
</dbReference>
<dbReference type="AlphaFoldDB" id="A0A803NVU1"/>
<dbReference type="EMBL" id="UZAU01000228">
    <property type="status" value="NOT_ANNOTATED_CDS"/>
    <property type="molecule type" value="Genomic_DNA"/>
</dbReference>
<reference evidence="7" key="2">
    <citation type="submission" date="2021-03" db="UniProtKB">
        <authorList>
            <consortium name="EnsemblPlants"/>
        </authorList>
    </citation>
    <scope>IDENTIFICATION</scope>
</reference>
<dbReference type="InterPro" id="IPR045074">
    <property type="entry name" value="GST_C_Tau"/>
</dbReference>
<dbReference type="Gene3D" id="1.20.1050.10">
    <property type="match status" value="1"/>
</dbReference>
<dbReference type="FunFam" id="3.40.30.10:FF:000014">
    <property type="entry name" value="Tau class glutathione S-transferase"/>
    <property type="match status" value="1"/>
</dbReference>
<evidence type="ECO:0000256" key="1">
    <source>
        <dbReference type="ARBA" id="ARBA00012452"/>
    </source>
</evidence>
<proteinExistence type="predicted"/>
<evidence type="ECO:0000259" key="6">
    <source>
        <dbReference type="PROSITE" id="PS50405"/>
    </source>
</evidence>
<dbReference type="InterPro" id="IPR010987">
    <property type="entry name" value="Glutathione-S-Trfase_C-like"/>
</dbReference>
<dbReference type="InterPro" id="IPR004045">
    <property type="entry name" value="Glutathione_S-Trfase_N"/>
</dbReference>
<evidence type="ECO:0000256" key="4">
    <source>
        <dbReference type="SAM" id="MobiDB-lite"/>
    </source>
</evidence>
<dbReference type="Gene3D" id="3.40.30.10">
    <property type="entry name" value="Glutaredoxin"/>
    <property type="match status" value="1"/>
</dbReference>
<dbReference type="PROSITE" id="PS50405">
    <property type="entry name" value="GST_CTER"/>
    <property type="match status" value="1"/>
</dbReference>
<evidence type="ECO:0000313" key="7">
    <source>
        <dbReference type="EnsemblPlants" id="cds.evm.model.02.1971"/>
    </source>
</evidence>
<dbReference type="Pfam" id="PF13410">
    <property type="entry name" value="GST_C_2"/>
    <property type="match status" value="1"/>
</dbReference>
<dbReference type="InterPro" id="IPR036282">
    <property type="entry name" value="Glutathione-S-Trfase_C_sf"/>
</dbReference>
<dbReference type="InterPro" id="IPR025836">
    <property type="entry name" value="Zn_knuckle_CX2CX4HX4C"/>
</dbReference>
<feature type="domain" description="GST C-terminal" evidence="6">
    <location>
        <begin position="88"/>
        <end position="209"/>
    </location>
</feature>
<comment type="catalytic activity">
    <reaction evidence="3">
        <text>RX + glutathione = an S-substituted glutathione + a halide anion + H(+)</text>
        <dbReference type="Rhea" id="RHEA:16437"/>
        <dbReference type="ChEBI" id="CHEBI:15378"/>
        <dbReference type="ChEBI" id="CHEBI:16042"/>
        <dbReference type="ChEBI" id="CHEBI:17792"/>
        <dbReference type="ChEBI" id="CHEBI:57925"/>
        <dbReference type="ChEBI" id="CHEBI:90779"/>
        <dbReference type="EC" id="2.5.1.18"/>
    </reaction>
</comment>
<dbReference type="GO" id="GO:0006749">
    <property type="term" value="P:glutathione metabolic process"/>
    <property type="evidence" value="ECO:0007669"/>
    <property type="project" value="InterPro"/>
</dbReference>
<dbReference type="InterPro" id="IPR036249">
    <property type="entry name" value="Thioredoxin-like_sf"/>
</dbReference>
<evidence type="ECO:0000256" key="2">
    <source>
        <dbReference type="ARBA" id="ARBA00022679"/>
    </source>
</evidence>
<dbReference type="GO" id="GO:0005737">
    <property type="term" value="C:cytoplasm"/>
    <property type="evidence" value="ECO:0007669"/>
    <property type="project" value="TreeGrafter"/>
</dbReference>
<dbReference type="SUPFAM" id="SSF47616">
    <property type="entry name" value="GST C-terminal domain-like"/>
    <property type="match status" value="1"/>
</dbReference>
<dbReference type="GO" id="GO:0004364">
    <property type="term" value="F:glutathione transferase activity"/>
    <property type="evidence" value="ECO:0007669"/>
    <property type="project" value="UniProtKB-EC"/>
</dbReference>
<dbReference type="InterPro" id="IPR040079">
    <property type="entry name" value="Glutathione_S-Trfase"/>
</dbReference>
<evidence type="ECO:0000256" key="3">
    <source>
        <dbReference type="ARBA" id="ARBA00047960"/>
    </source>
</evidence>
<dbReference type="InterPro" id="IPR045073">
    <property type="entry name" value="Omega/Tau-like"/>
</dbReference>
<organism evidence="7 8">
    <name type="scientific">Cannabis sativa</name>
    <name type="common">Hemp</name>
    <name type="synonym">Marijuana</name>
    <dbReference type="NCBI Taxonomy" id="3483"/>
    <lineage>
        <taxon>Eukaryota</taxon>
        <taxon>Viridiplantae</taxon>
        <taxon>Streptophyta</taxon>
        <taxon>Embryophyta</taxon>
        <taxon>Tracheophyta</taxon>
        <taxon>Spermatophyta</taxon>
        <taxon>Magnoliopsida</taxon>
        <taxon>eudicotyledons</taxon>
        <taxon>Gunneridae</taxon>
        <taxon>Pentapetalae</taxon>
        <taxon>rosids</taxon>
        <taxon>fabids</taxon>
        <taxon>Rosales</taxon>
        <taxon>Cannabaceae</taxon>
        <taxon>Cannabis</taxon>
    </lineage>
</organism>
<reference evidence="7" key="1">
    <citation type="submission" date="2018-11" db="EMBL/GenBank/DDBJ databases">
        <authorList>
            <person name="Grassa J C."/>
        </authorList>
    </citation>
    <scope>NUCLEOTIDE SEQUENCE [LARGE SCALE GENOMIC DNA]</scope>
</reference>
<dbReference type="SFLD" id="SFLDS00019">
    <property type="entry name" value="Glutathione_Transferase_(cytos"/>
    <property type="match status" value="1"/>
</dbReference>
<dbReference type="FunFam" id="1.20.1050.10:FF:000018">
    <property type="entry name" value="Glutathione S-transferase U20"/>
    <property type="match status" value="1"/>
</dbReference>
<keyword evidence="8" id="KW-1185">Reference proteome</keyword>
<dbReference type="Pfam" id="PF14111">
    <property type="entry name" value="DUF4283"/>
    <property type="match status" value="1"/>
</dbReference>
<evidence type="ECO:0000313" key="8">
    <source>
        <dbReference type="Proteomes" id="UP000596661"/>
    </source>
</evidence>
<protein>
    <recommendedName>
        <fullName evidence="1">glutathione transferase</fullName>
        <ecNumber evidence="1">2.5.1.18</ecNumber>
    </recommendedName>
</protein>
<dbReference type="CDD" id="cd03185">
    <property type="entry name" value="GST_C_Tau"/>
    <property type="match status" value="1"/>
</dbReference>
<accession>A0A803NVU1</accession>
<dbReference type="Pfam" id="PF14392">
    <property type="entry name" value="zf-CCHC_4"/>
    <property type="match status" value="1"/>
</dbReference>
<keyword evidence="2" id="KW-0808">Transferase</keyword>
<dbReference type="Proteomes" id="UP000596661">
    <property type="component" value="Chromosome 2"/>
</dbReference>
<feature type="domain" description="GST N-terminal" evidence="5">
    <location>
        <begin position="3"/>
        <end position="82"/>
    </location>
</feature>